<feature type="domain" description="HTH luxR-type" evidence="5">
    <location>
        <begin position="151"/>
        <end position="178"/>
    </location>
</feature>
<dbReference type="SUPFAM" id="SSF88659">
    <property type="entry name" value="Sigma3 and sigma4 domains of RNA polymerase sigma factors"/>
    <property type="match status" value="1"/>
</dbReference>
<keyword evidence="3" id="KW-0731">Sigma factor</keyword>
<dbReference type="InterPro" id="IPR013324">
    <property type="entry name" value="RNA_pol_sigma_r3/r4-like"/>
</dbReference>
<keyword evidence="2" id="KW-0805">Transcription regulation</keyword>
<evidence type="ECO:0000313" key="7">
    <source>
        <dbReference type="Proteomes" id="UP000428260"/>
    </source>
</evidence>
<dbReference type="InterPro" id="IPR013249">
    <property type="entry name" value="RNA_pol_sigma70_r4_t2"/>
</dbReference>
<dbReference type="InterPro" id="IPR014327">
    <property type="entry name" value="RNA_pol_sigma70_bacteroid"/>
</dbReference>
<accession>A0A6I6JYP7</accession>
<keyword evidence="7" id="KW-1185">Reference proteome</keyword>
<evidence type="ECO:0000256" key="4">
    <source>
        <dbReference type="ARBA" id="ARBA00023163"/>
    </source>
</evidence>
<dbReference type="AlphaFoldDB" id="A0A6I6JYP7"/>
<gene>
    <name evidence="6" type="ORF">GM418_03745</name>
</gene>
<dbReference type="GO" id="GO:0016987">
    <property type="term" value="F:sigma factor activity"/>
    <property type="evidence" value="ECO:0007669"/>
    <property type="project" value="UniProtKB-KW"/>
</dbReference>
<dbReference type="Pfam" id="PF04542">
    <property type="entry name" value="Sigma70_r2"/>
    <property type="match status" value="1"/>
</dbReference>
<dbReference type="SUPFAM" id="SSF88946">
    <property type="entry name" value="Sigma2 domain of RNA polymerase sigma factors"/>
    <property type="match status" value="1"/>
</dbReference>
<proteinExistence type="inferred from homology"/>
<protein>
    <submittedName>
        <fullName evidence="6">RNA polymerase sigma-70 factor</fullName>
    </submittedName>
</protein>
<dbReference type="CDD" id="cd06171">
    <property type="entry name" value="Sigma70_r4"/>
    <property type="match status" value="1"/>
</dbReference>
<dbReference type="PANTHER" id="PTHR43133:SF46">
    <property type="entry name" value="RNA POLYMERASE SIGMA-70 FACTOR ECF SUBFAMILY"/>
    <property type="match status" value="1"/>
</dbReference>
<dbReference type="InterPro" id="IPR013325">
    <property type="entry name" value="RNA_pol_sigma_r2"/>
</dbReference>
<dbReference type="Proteomes" id="UP000428260">
    <property type="component" value="Chromosome"/>
</dbReference>
<dbReference type="GO" id="GO:0006352">
    <property type="term" value="P:DNA-templated transcription initiation"/>
    <property type="evidence" value="ECO:0007669"/>
    <property type="project" value="InterPro"/>
</dbReference>
<dbReference type="GO" id="GO:0003677">
    <property type="term" value="F:DNA binding"/>
    <property type="evidence" value="ECO:0007669"/>
    <property type="project" value="InterPro"/>
</dbReference>
<sequence length="196" mass="23276">MSLSERKIGFEDHPAGNDLNKLKEIFYFYFDSACLYAESIIKDKNYAEDLVIECFERLWEEREKIFVRESVRNYLFRSVRNKCIDHLRQKKRYFEIEIEKAFELNSLKASSAYFDTTDPLELKELEQMIEDAIDQLPDACKTIFLLNRKHGLKYKEIAEQLNLSVNTVEVQMGRALKKLKMSLSEYLFVLFCLHAE</sequence>
<keyword evidence="4" id="KW-0804">Transcription</keyword>
<dbReference type="InterPro" id="IPR039425">
    <property type="entry name" value="RNA_pol_sigma-70-like"/>
</dbReference>
<dbReference type="NCBIfam" id="TIGR02937">
    <property type="entry name" value="sigma70-ECF"/>
    <property type="match status" value="1"/>
</dbReference>
<dbReference type="RefSeq" id="WP_158863284.1">
    <property type="nucleotide sequence ID" value="NZ_CP046401.1"/>
</dbReference>
<evidence type="ECO:0000256" key="1">
    <source>
        <dbReference type="ARBA" id="ARBA00010641"/>
    </source>
</evidence>
<dbReference type="Gene3D" id="1.10.10.10">
    <property type="entry name" value="Winged helix-like DNA-binding domain superfamily/Winged helix DNA-binding domain"/>
    <property type="match status" value="1"/>
</dbReference>
<reference evidence="6 7" key="1">
    <citation type="submission" date="2019-11" db="EMBL/GenBank/DDBJ databases">
        <authorList>
            <person name="Zheng R.K."/>
            <person name="Sun C.M."/>
        </authorList>
    </citation>
    <scope>NUCLEOTIDE SEQUENCE [LARGE SCALE GENOMIC DNA]</scope>
    <source>
        <strain evidence="6 7">WC007</strain>
    </source>
</reference>
<name>A0A6I6JYP7_9BACT</name>
<evidence type="ECO:0000256" key="2">
    <source>
        <dbReference type="ARBA" id="ARBA00023015"/>
    </source>
</evidence>
<dbReference type="InterPro" id="IPR014284">
    <property type="entry name" value="RNA_pol_sigma-70_dom"/>
</dbReference>
<dbReference type="InterPro" id="IPR000792">
    <property type="entry name" value="Tscrpt_reg_LuxR_C"/>
</dbReference>
<dbReference type="PROSITE" id="PS00622">
    <property type="entry name" value="HTH_LUXR_1"/>
    <property type="match status" value="1"/>
</dbReference>
<organism evidence="6 7">
    <name type="scientific">Maribellus comscasis</name>
    <dbReference type="NCBI Taxonomy" id="2681766"/>
    <lineage>
        <taxon>Bacteria</taxon>
        <taxon>Pseudomonadati</taxon>
        <taxon>Bacteroidota</taxon>
        <taxon>Bacteroidia</taxon>
        <taxon>Marinilabiliales</taxon>
        <taxon>Prolixibacteraceae</taxon>
        <taxon>Maribellus</taxon>
    </lineage>
</organism>
<dbReference type="PANTHER" id="PTHR43133">
    <property type="entry name" value="RNA POLYMERASE ECF-TYPE SIGMA FACTO"/>
    <property type="match status" value="1"/>
</dbReference>
<dbReference type="NCBIfam" id="TIGR02985">
    <property type="entry name" value="Sig70_bacteroi1"/>
    <property type="match status" value="1"/>
</dbReference>
<evidence type="ECO:0000256" key="3">
    <source>
        <dbReference type="ARBA" id="ARBA00023082"/>
    </source>
</evidence>
<evidence type="ECO:0000313" key="6">
    <source>
        <dbReference type="EMBL" id="QGY42794.1"/>
    </source>
</evidence>
<comment type="similarity">
    <text evidence="1">Belongs to the sigma-70 factor family. ECF subfamily.</text>
</comment>
<dbReference type="EMBL" id="CP046401">
    <property type="protein sequence ID" value="QGY42794.1"/>
    <property type="molecule type" value="Genomic_DNA"/>
</dbReference>
<dbReference type="InterPro" id="IPR036388">
    <property type="entry name" value="WH-like_DNA-bd_sf"/>
</dbReference>
<dbReference type="InterPro" id="IPR007627">
    <property type="entry name" value="RNA_pol_sigma70_r2"/>
</dbReference>
<dbReference type="KEGG" id="mcos:GM418_03745"/>
<evidence type="ECO:0000259" key="5">
    <source>
        <dbReference type="PROSITE" id="PS00622"/>
    </source>
</evidence>
<dbReference type="Gene3D" id="1.10.1740.10">
    <property type="match status" value="1"/>
</dbReference>
<dbReference type="Pfam" id="PF08281">
    <property type="entry name" value="Sigma70_r4_2"/>
    <property type="match status" value="1"/>
</dbReference>